<reference evidence="1 2" key="1">
    <citation type="journal article" date="2017" name="Int. J. Syst. Evol. Microbiol.">
        <title>Arachidicoccus ginsenosidivorans sp. nov., with ginsenoside-converting activity isolated from ginseng cultivating soil.</title>
        <authorList>
            <person name="Siddiqi M.Z."/>
            <person name="Aslam Z."/>
            <person name="Im W.T."/>
        </authorList>
    </citation>
    <scope>NUCLEOTIDE SEQUENCE [LARGE SCALE GENOMIC DNA]</scope>
    <source>
        <strain evidence="1 2">Gsoil 809</strain>
    </source>
</reference>
<keyword evidence="2" id="KW-1185">Reference proteome</keyword>
<dbReference type="EMBL" id="CP042434">
    <property type="protein sequence ID" value="QEC73679.1"/>
    <property type="molecule type" value="Genomic_DNA"/>
</dbReference>
<accession>A0A5B8VQJ2</accession>
<evidence type="ECO:0000313" key="1">
    <source>
        <dbReference type="EMBL" id="QEC73679.1"/>
    </source>
</evidence>
<dbReference type="Proteomes" id="UP000321291">
    <property type="component" value="Chromosome"/>
</dbReference>
<gene>
    <name evidence="1" type="ORF">FSB73_20415</name>
</gene>
<proteinExistence type="predicted"/>
<dbReference type="RefSeq" id="WP_146786534.1">
    <property type="nucleotide sequence ID" value="NZ_CP042434.1"/>
</dbReference>
<protein>
    <submittedName>
        <fullName evidence="1">Uncharacterized protein</fullName>
    </submittedName>
</protein>
<organism evidence="1 2">
    <name type="scientific">Arachidicoccus ginsenosidivorans</name>
    <dbReference type="NCBI Taxonomy" id="496057"/>
    <lineage>
        <taxon>Bacteria</taxon>
        <taxon>Pseudomonadati</taxon>
        <taxon>Bacteroidota</taxon>
        <taxon>Chitinophagia</taxon>
        <taxon>Chitinophagales</taxon>
        <taxon>Chitinophagaceae</taxon>
        <taxon>Arachidicoccus</taxon>
    </lineage>
</organism>
<dbReference type="AlphaFoldDB" id="A0A5B8VQJ2"/>
<name>A0A5B8VQJ2_9BACT</name>
<evidence type="ECO:0000313" key="2">
    <source>
        <dbReference type="Proteomes" id="UP000321291"/>
    </source>
</evidence>
<sequence>MKKGQFTWSSSLTFSANKERITKLAEKSNTPVVNRDYALLVGEPVNTYYSYKILGVWQKGEEDQAAVFGEAPGDLKIEVPGLISSGDNSFYKLDANGNP</sequence>
<dbReference type="KEGG" id="agi:FSB73_20415"/>